<dbReference type="RefSeq" id="WP_343814935.1">
    <property type="nucleotide sequence ID" value="NZ_BAAAFA010000002.1"/>
</dbReference>
<feature type="domain" description="Fe2OG dioxygenase" evidence="8">
    <location>
        <begin position="78"/>
        <end position="178"/>
    </location>
</feature>
<evidence type="ECO:0000313" key="9">
    <source>
        <dbReference type="EMBL" id="GAA0812479.1"/>
    </source>
</evidence>
<dbReference type="PROSITE" id="PS51471">
    <property type="entry name" value="FE2OG_OXY"/>
    <property type="match status" value="1"/>
</dbReference>
<dbReference type="HAMAP" id="MF_00657">
    <property type="entry name" value="Hydroxyl_YbiX"/>
    <property type="match status" value="1"/>
</dbReference>
<gene>
    <name evidence="9" type="ORF">GCM10009111_06490</name>
</gene>
<feature type="binding site" evidence="7">
    <location>
        <position position="159"/>
    </location>
    <ligand>
        <name>Fe cation</name>
        <dbReference type="ChEBI" id="CHEBI:24875"/>
    </ligand>
</feature>
<feature type="binding site" evidence="7">
    <location>
        <position position="98"/>
    </location>
    <ligand>
        <name>Fe cation</name>
        <dbReference type="ChEBI" id="CHEBI:24875"/>
    </ligand>
</feature>
<dbReference type="Pfam" id="PF18331">
    <property type="entry name" value="PKHD_C"/>
    <property type="match status" value="1"/>
</dbReference>
<keyword evidence="4 7" id="KW-0223">Dioxygenase</keyword>
<protein>
    <submittedName>
        <fullName evidence="9">Fe2+-dependent dioxygenase</fullName>
    </submittedName>
</protein>
<dbReference type="InterPro" id="IPR006620">
    <property type="entry name" value="Pro_4_hyd_alph"/>
</dbReference>
<dbReference type="Pfam" id="PF13640">
    <property type="entry name" value="2OG-FeII_Oxy_3"/>
    <property type="match status" value="1"/>
</dbReference>
<evidence type="ECO:0000256" key="4">
    <source>
        <dbReference type="ARBA" id="ARBA00022964"/>
    </source>
</evidence>
<dbReference type="PANTHER" id="PTHR41536:SF1">
    <property type="entry name" value="PKHD-TYPE HYDROXYLASE YBIX"/>
    <property type="match status" value="1"/>
</dbReference>
<dbReference type="GO" id="GO:0051213">
    <property type="term" value="F:dioxygenase activity"/>
    <property type="evidence" value="ECO:0007669"/>
    <property type="project" value="UniProtKB-KW"/>
</dbReference>
<evidence type="ECO:0000256" key="5">
    <source>
        <dbReference type="ARBA" id="ARBA00023002"/>
    </source>
</evidence>
<dbReference type="SMART" id="SM00702">
    <property type="entry name" value="P4Hc"/>
    <property type="match status" value="1"/>
</dbReference>
<keyword evidence="10" id="KW-1185">Reference proteome</keyword>
<dbReference type="NCBIfam" id="NF003974">
    <property type="entry name" value="PRK05467.1-3"/>
    <property type="match status" value="1"/>
</dbReference>
<evidence type="ECO:0000256" key="7">
    <source>
        <dbReference type="HAMAP-Rule" id="MF_00657"/>
    </source>
</evidence>
<evidence type="ECO:0000313" key="10">
    <source>
        <dbReference type="Proteomes" id="UP001500021"/>
    </source>
</evidence>
<feature type="binding site" evidence="7">
    <location>
        <position position="169"/>
    </location>
    <ligand>
        <name>2-oxoglutarate</name>
        <dbReference type="ChEBI" id="CHEBI:16810"/>
    </ligand>
</feature>
<feature type="binding site" evidence="7">
    <location>
        <position position="96"/>
    </location>
    <ligand>
        <name>Fe cation</name>
        <dbReference type="ChEBI" id="CHEBI:24875"/>
    </ligand>
</feature>
<evidence type="ECO:0000256" key="1">
    <source>
        <dbReference type="ARBA" id="ARBA00001961"/>
    </source>
</evidence>
<keyword evidence="2 7" id="KW-0479">Metal-binding</keyword>
<keyword evidence="6 7" id="KW-0408">Iron</keyword>
<comment type="cofactor">
    <cofactor evidence="1 7">
        <name>L-ascorbate</name>
        <dbReference type="ChEBI" id="CHEBI:38290"/>
    </cofactor>
</comment>
<dbReference type="InterPro" id="IPR023550">
    <property type="entry name" value="PKHD_hydroxylase"/>
</dbReference>
<dbReference type="InterPro" id="IPR044862">
    <property type="entry name" value="Pro_4_hyd_alph_FE2OG_OXY"/>
</dbReference>
<evidence type="ECO:0000256" key="3">
    <source>
        <dbReference type="ARBA" id="ARBA00022896"/>
    </source>
</evidence>
<evidence type="ECO:0000256" key="2">
    <source>
        <dbReference type="ARBA" id="ARBA00022723"/>
    </source>
</evidence>
<reference evidence="9 10" key="1">
    <citation type="journal article" date="2019" name="Int. J. Syst. Evol. Microbiol.">
        <title>The Global Catalogue of Microorganisms (GCM) 10K type strain sequencing project: providing services to taxonomists for standard genome sequencing and annotation.</title>
        <authorList>
            <consortium name="The Broad Institute Genomics Platform"/>
            <consortium name="The Broad Institute Genome Sequencing Center for Infectious Disease"/>
            <person name="Wu L."/>
            <person name="Ma J."/>
        </authorList>
    </citation>
    <scope>NUCLEOTIDE SEQUENCE [LARGE SCALE GENOMIC DNA]</scope>
    <source>
        <strain evidence="9 10">JCM 15608</strain>
    </source>
</reference>
<keyword evidence="3 7" id="KW-0847">Vitamin C</keyword>
<dbReference type="Gene3D" id="4.10.860.20">
    <property type="entry name" value="Rabenosyn, Rab binding domain"/>
    <property type="match status" value="1"/>
</dbReference>
<dbReference type="Gene3D" id="2.60.120.620">
    <property type="entry name" value="q2cbj1_9rhob like domain"/>
    <property type="match status" value="1"/>
</dbReference>
<keyword evidence="5 7" id="KW-0560">Oxidoreductase</keyword>
<evidence type="ECO:0000256" key="6">
    <source>
        <dbReference type="ARBA" id="ARBA00023004"/>
    </source>
</evidence>
<dbReference type="Proteomes" id="UP001500021">
    <property type="component" value="Unassembled WGS sequence"/>
</dbReference>
<sequence>MLVKLEQVLSQAQVAEAQQMLTQADWVDGKTTAGHLALDCKNNLQLPPDSETARQLGDFILARLHDHPLFNSAALVNKVLPPMFNCYQSAGEFGNHIDNAIRFVPNSAIKIRTDISITVFFSEPESYQGGELIIEDTYGQQSVKLKAGDAVLYPSTSTHRVTPVTKGRRLASFFWIQSLIRRDDQRRILFDLDQSIQRLTAAKQSSEEVIKLSGIYHNLLRQWSET</sequence>
<dbReference type="EMBL" id="BAAAFA010000002">
    <property type="protein sequence ID" value="GAA0812479.1"/>
    <property type="molecule type" value="Genomic_DNA"/>
</dbReference>
<organism evidence="9 10">
    <name type="scientific">Colwellia asteriadis</name>
    <dbReference type="NCBI Taxonomy" id="517723"/>
    <lineage>
        <taxon>Bacteria</taxon>
        <taxon>Pseudomonadati</taxon>
        <taxon>Pseudomonadota</taxon>
        <taxon>Gammaproteobacteria</taxon>
        <taxon>Alteromonadales</taxon>
        <taxon>Colwelliaceae</taxon>
        <taxon>Colwellia</taxon>
    </lineage>
</organism>
<dbReference type="NCBIfam" id="NF003975">
    <property type="entry name" value="PRK05467.1-4"/>
    <property type="match status" value="1"/>
</dbReference>
<proteinExistence type="inferred from homology"/>
<accession>A0ABN1L3T6</accession>
<dbReference type="InterPro" id="IPR041097">
    <property type="entry name" value="PKHD_C"/>
</dbReference>
<evidence type="ECO:0000259" key="8">
    <source>
        <dbReference type="PROSITE" id="PS51471"/>
    </source>
</evidence>
<comment type="cofactor">
    <cofactor evidence="7">
        <name>Fe(2+)</name>
        <dbReference type="ChEBI" id="CHEBI:29033"/>
    </cofactor>
    <text evidence="7">Binds 1 Fe(2+) ion per subunit.</text>
</comment>
<dbReference type="InterPro" id="IPR005123">
    <property type="entry name" value="Oxoglu/Fe-dep_dioxygenase_dom"/>
</dbReference>
<comment type="caution">
    <text evidence="9">The sequence shown here is derived from an EMBL/GenBank/DDBJ whole genome shotgun (WGS) entry which is preliminary data.</text>
</comment>
<dbReference type="PANTHER" id="PTHR41536">
    <property type="entry name" value="PKHD-TYPE HYDROXYLASE YBIX"/>
    <property type="match status" value="1"/>
</dbReference>
<name>A0ABN1L3T6_9GAMM</name>